<sequence>MSEEIDQQTFNQLQELGIISQIQTLISWNIDHKILYEAIWFLINAANVSEKFARDFAFSDNLQLLFQIVLQPPNVQLDDDQQQINAILSSSLPRNQQIDRQKTNEIEDIIVEALWALSNIVYYSQDLSEYIAQNNGLELIEKFLVEYIKRQEEEEDEDMKQENKNQGQISFKAQISPFFQHEFDQKYEIGQNSNIFAVNNKDSESQMQKESSSQSQQHSHSQLYVTNEIMGQVLSLARNIFMHFDFTALSTERTQNLIILFFNTVKGGKNELQSFELCCNACEVLEYFCQNKMEEMIQFILSSPKVIEQLYFYMGFVQNNKKLYHEHTPKRQLSINSMRLLGFLIQCEGGEVSNLIINYGIMQRAEEIMKGNNDQREEEEEQQFIDPVLESLLYLCQQFAFDYITVEEMMRNTNFPSLLCTILSQPTLFTSKERMIVVDIVYECITCFDNQFFLKNGQAFRHDGILWGVGIKVNMNDQAAVNSHLKLIDVLLEVGDKENKMEELQEFGGIDLVERVAEDEEGDSSEENIKDKRKLYTLRHANLGCVHNAIPREHKKVQQNEEENENPEMTIFRVKLATKTGVACSMDYIPYESKGQLSATYFFALENVIPKVPQSAIRQAFDLIETTVARFSLDTITSRGVTLCAFATKVMEMNLPKDDPCYQSAVAGLDYLKHGMERMKAKDKQKEVNKFNRQTQEDGFTKGFLCDRKDIFAKQFQSNTLLKDSAVWMTAIREKKQKPIFAEKLLSGGHITQQMPRFVTTPNAIARLDIVAYALRSGVPLLIQGPTSASKSLTAQVATIGLFNEFPLIYALSEQTEVGDLLGRKMLRRRGTSMLSYVPGVLSKAYETGRVLLLDEFDLCPPKVLSSILSALDGTTIEVDGRQISRHQNFRIIATLNGETSGFTSQQRNVLSSEILARFRPVSFPEMNRTECNDIFSKLIPKSIPNHKKISQQITDVHVAVANYYLKEDNRKDYRGTATMTLRNFNASLDLMEFEKLCPYDACYIAYLSQIPQVDRDKFKIQMDALGKIGNFRQCKDKILIEAKKENIHTHTQFIDAAINAVNAARAGLHVLLEGPSGSGLTTLARFVAKFCTNKTTQNIPNEIPIVLLGPESTVENIIGSFKPQEVSGEETDLTKLIKWENGPLLIASQAGIPVILDRIDEAKAQVTERLNPVLEKNMRRGITTFFVPEKGEQTEEQVQQGFVVIATLTINPHRQTSAISPALRNRFVTIAVEHPELTEYLRTSVAQAIITKTTNKIPNIKNDEVPFNIKPTVPIKEPLELAKAISSALANTKTLRDVAILTHASCCTYGIVNYSSIAEHIALSNLQSAALGSDAAGTFVLRTLNEVNSGQRFFYEGDKFTPMWQSIAALTISSASGWPLFLQGEPGCGKTEAVRHFSANRTFHAQNPVFSVSCSAETLVEQFIGSLVFEKNGFRFVEGPLVQAARQGFVFLADEFNLLPPAVMISLVPFLSARPGDTFIHPEVHDKITVACGFLFVATGNEDNEHGRVKLPEFVDSLLHRIPVINPSDLQLESLIDRIMKSNYPKTIEYGLKPSSLRLFIDKMKETLHIKWSLRDVRRFLRRVNDFVGTKAEINDLEYEIKSISSSDVALSFILSGHAMDTERKNEMIEQTIEIFGGSLEDAIHFAKARTKYHETYREKYLIRGHIAMKIEEVAQFPQPLMDTLFWIRWTGTPDDQVPRESVLLVGPTSYKATALKYLLPENANIFNMARETQVSELIGSTILSTPTRFEEDMSILSTSINEALNRIGFKSQNNNQEQLAQELINILRQEKEDAQRGNEIKDIVKRHDIIRGALFLQLCLDRIRTKLQTEQKKNKSSSSSQQIKLQSSSSSSSSQQQSSQTSNKVEILGLQMSMSFIPSIVTFSAILGIPLLLKSIHLPPASVLERLNSLLEDPRSLVLTEDTQQIFNNENILRDLGQRGSRSAPICSGFCLSATTSESGQISLSGPLLSRFTCIYTTPYRVNISKQLSLKQNQLQNNQDNDEEEQNEEDDDLRMIAEDITNKNHQLIDAINDIHRGLNGARVKITITEFIRWCRTAKCLHQFHDLSPTAAAGVSALRTIVDALSDADRRRVTKDILSPHLQPRLNFIVFTDTKDEPVQRCPLELVEGQSQQNEKLMKSSTSGVSVSVLPNATIKILDSVIWTRSAVDMADAVLTSIASKAITIFEGSPGRGKTAVAHTVLQALGLRCTRINLSPTTTVEDLFGRDMPMASPEGGFQTHIQEQNLPSQAILFDEINLAPPHLLEVIEIFMLEMGTMNRYFLPNGKEIIHKPIVIVATMNSAALSNARSALSTKLQGASHLLRLVPFSEIELDVLAKSILGEPDNPQNTSFELEKIMKVHKAAASLLERETGTASERDSITLRELLRFRLFHQACPMFKPDQLIELVYATQFSRQKAEQLLKEVGVEQTKGDVMPLIRNGKLVLTDTVQLTLPVGAIDGPIILPFTAEQRRVACLIGAGIMAHRPIAIFGESGVGKTHMIRTLAQAAGKQLGVVQFNTDTDSSAIIGALEIDGNATEMNQLYNKAQEIAKRAIDAKHFRSVQIVAASLSDQPEIDDIAKALEQFSDIPNNMIDDQETINKINADAKQLYDKIISFQQRSARNFVFKEGILLRMMRQGGWVLLDGVESAPHEVERLMSLLEEEPTLAIYEGVRPLIFHGRGVVRDNSGENEISQQFKDGE</sequence>
<feature type="compositionally biased region" description="Low complexity" evidence="3">
    <location>
        <begin position="1838"/>
        <end position="1862"/>
    </location>
</feature>
<dbReference type="Proteomes" id="UP000324800">
    <property type="component" value="Unassembled WGS sequence"/>
</dbReference>
<dbReference type="PANTHER" id="PTHR48103:SF2">
    <property type="entry name" value="MIDASIN"/>
    <property type="match status" value="1"/>
</dbReference>
<dbReference type="GO" id="GO:0005524">
    <property type="term" value="F:ATP binding"/>
    <property type="evidence" value="ECO:0007669"/>
    <property type="project" value="UniProtKB-KW"/>
</dbReference>
<dbReference type="SMART" id="SM00382">
    <property type="entry name" value="AAA"/>
    <property type="match status" value="5"/>
</dbReference>
<dbReference type="SUPFAM" id="SSF52540">
    <property type="entry name" value="P-loop containing nucleoside triphosphate hydrolases"/>
    <property type="match status" value="5"/>
</dbReference>
<evidence type="ECO:0000256" key="1">
    <source>
        <dbReference type="ARBA" id="ARBA00022741"/>
    </source>
</evidence>
<gene>
    <name evidence="5" type="ORF">EZS28_010198</name>
</gene>
<evidence type="ECO:0000256" key="3">
    <source>
        <dbReference type="SAM" id="MobiDB-lite"/>
    </source>
</evidence>
<feature type="domain" description="AAA+ ATPase" evidence="4">
    <location>
        <begin position="1377"/>
        <end position="1538"/>
    </location>
</feature>
<dbReference type="GO" id="GO:0005634">
    <property type="term" value="C:nucleus"/>
    <property type="evidence" value="ECO:0007669"/>
    <property type="project" value="TreeGrafter"/>
</dbReference>
<dbReference type="InterPro" id="IPR003593">
    <property type="entry name" value="AAA+_ATPase"/>
</dbReference>
<reference evidence="5 6" key="1">
    <citation type="submission" date="2019-03" db="EMBL/GenBank/DDBJ databases">
        <title>Single cell metagenomics reveals metabolic interactions within the superorganism composed of flagellate Streblomastix strix and complex community of Bacteroidetes bacteria on its surface.</title>
        <authorList>
            <person name="Treitli S.C."/>
            <person name="Kolisko M."/>
            <person name="Husnik F."/>
            <person name="Keeling P."/>
            <person name="Hampl V."/>
        </authorList>
    </citation>
    <scope>NUCLEOTIDE SEQUENCE [LARGE SCALE GENOMIC DNA]</scope>
    <source>
        <strain evidence="5">ST1C</strain>
    </source>
</reference>
<feature type="domain" description="AAA+ ATPase" evidence="4">
    <location>
        <begin position="2483"/>
        <end position="2700"/>
    </location>
</feature>
<dbReference type="GO" id="GO:0030687">
    <property type="term" value="C:preribosome, large subunit precursor"/>
    <property type="evidence" value="ECO:0007669"/>
    <property type="project" value="TreeGrafter"/>
</dbReference>
<comment type="caution">
    <text evidence="5">The sequence shown here is derived from an EMBL/GenBank/DDBJ whole genome shotgun (WGS) entry which is preliminary data.</text>
</comment>
<dbReference type="InterPro" id="IPR027417">
    <property type="entry name" value="P-loop_NTPase"/>
</dbReference>
<dbReference type="InterPro" id="IPR011989">
    <property type="entry name" value="ARM-like"/>
</dbReference>
<name>A0A5J4WJ05_9EUKA</name>
<dbReference type="OrthoDB" id="306787at2759"/>
<accession>A0A5J4WJ05</accession>
<evidence type="ECO:0000313" key="6">
    <source>
        <dbReference type="Proteomes" id="UP000324800"/>
    </source>
</evidence>
<dbReference type="InterPro" id="IPR011704">
    <property type="entry name" value="ATPase_dyneun-rel_AAA"/>
</dbReference>
<evidence type="ECO:0000256" key="2">
    <source>
        <dbReference type="ARBA" id="ARBA00022840"/>
    </source>
</evidence>
<dbReference type="GO" id="GO:0000055">
    <property type="term" value="P:ribosomal large subunit export from nucleus"/>
    <property type="evidence" value="ECO:0007669"/>
    <property type="project" value="TreeGrafter"/>
</dbReference>
<feature type="domain" description="AAA+ ATPase" evidence="4">
    <location>
        <begin position="777"/>
        <end position="928"/>
    </location>
</feature>
<feature type="domain" description="AAA+ ATPase" evidence="4">
    <location>
        <begin position="2181"/>
        <end position="2337"/>
    </location>
</feature>
<keyword evidence="1" id="KW-0547">Nucleotide-binding</keyword>
<dbReference type="GO" id="GO:0016887">
    <property type="term" value="F:ATP hydrolysis activity"/>
    <property type="evidence" value="ECO:0007669"/>
    <property type="project" value="InterPro"/>
</dbReference>
<dbReference type="EMBL" id="SNRW01001987">
    <property type="protein sequence ID" value="KAA6394275.1"/>
    <property type="molecule type" value="Genomic_DNA"/>
</dbReference>
<evidence type="ECO:0000313" key="5">
    <source>
        <dbReference type="EMBL" id="KAA6394275.1"/>
    </source>
</evidence>
<proteinExistence type="predicted"/>
<feature type="region of interest" description="Disordered" evidence="3">
    <location>
        <begin position="1831"/>
        <end position="1862"/>
    </location>
</feature>
<feature type="non-terminal residue" evidence="5">
    <location>
        <position position="2700"/>
    </location>
</feature>
<dbReference type="Pfam" id="PF07728">
    <property type="entry name" value="AAA_5"/>
    <property type="match status" value="5"/>
</dbReference>
<dbReference type="PANTHER" id="PTHR48103">
    <property type="entry name" value="MIDASIN-RELATED"/>
    <property type="match status" value="1"/>
</dbReference>
<dbReference type="GO" id="GO:0000027">
    <property type="term" value="P:ribosomal large subunit assembly"/>
    <property type="evidence" value="ECO:0007669"/>
    <property type="project" value="TreeGrafter"/>
</dbReference>
<dbReference type="Gene3D" id="3.40.50.300">
    <property type="entry name" value="P-loop containing nucleotide triphosphate hydrolases"/>
    <property type="match status" value="5"/>
</dbReference>
<dbReference type="Gene3D" id="1.25.10.10">
    <property type="entry name" value="Leucine-rich Repeat Variant"/>
    <property type="match status" value="1"/>
</dbReference>
<organism evidence="5 6">
    <name type="scientific">Streblomastix strix</name>
    <dbReference type="NCBI Taxonomy" id="222440"/>
    <lineage>
        <taxon>Eukaryota</taxon>
        <taxon>Metamonada</taxon>
        <taxon>Preaxostyla</taxon>
        <taxon>Oxymonadida</taxon>
        <taxon>Streblomastigidae</taxon>
        <taxon>Streblomastix</taxon>
    </lineage>
</organism>
<protein>
    <submittedName>
        <fullName evidence="5">Putative Midasin</fullName>
    </submittedName>
</protein>
<dbReference type="InterPro" id="IPR016024">
    <property type="entry name" value="ARM-type_fold"/>
</dbReference>
<keyword evidence="2" id="KW-0067">ATP-binding</keyword>
<dbReference type="CDD" id="cd00009">
    <property type="entry name" value="AAA"/>
    <property type="match status" value="1"/>
</dbReference>
<evidence type="ECO:0000259" key="4">
    <source>
        <dbReference type="SMART" id="SM00382"/>
    </source>
</evidence>
<feature type="domain" description="AAA+ ATPase" evidence="4">
    <location>
        <begin position="1067"/>
        <end position="1234"/>
    </location>
</feature>
<dbReference type="SUPFAM" id="SSF48371">
    <property type="entry name" value="ARM repeat"/>
    <property type="match status" value="1"/>
</dbReference>